<dbReference type="Proteomes" id="UP000289465">
    <property type="component" value="Unassembled WGS sequence"/>
</dbReference>
<evidence type="ECO:0000313" key="6">
    <source>
        <dbReference type="EMBL" id="SSW72659.1"/>
    </source>
</evidence>
<dbReference type="InterPro" id="IPR006047">
    <property type="entry name" value="GH13_cat_dom"/>
</dbReference>
<name>A0A446CXU2_9BURK</name>
<dbReference type="CDD" id="cd02856">
    <property type="entry name" value="E_set_GDE_Isoamylase_N"/>
    <property type="match status" value="1"/>
</dbReference>
<dbReference type="Pfam" id="PF00128">
    <property type="entry name" value="Alpha-amylase"/>
    <property type="match status" value="1"/>
</dbReference>
<reference evidence="6 7" key="1">
    <citation type="submission" date="2018-07" db="EMBL/GenBank/DDBJ databases">
        <authorList>
            <person name="Peeters C."/>
        </authorList>
    </citation>
    <scope>NUCLEOTIDE SEQUENCE [LARGE SCALE GENOMIC DNA]</scope>
    <source>
        <strain evidence="6 7">LMG 30378</strain>
    </source>
</reference>
<protein>
    <submittedName>
        <fullName evidence="6">Glycogen operon protein GlgX</fullName>
        <ecNumber evidence="6">3.2.1.-</ecNumber>
    </submittedName>
</protein>
<dbReference type="CDD" id="cd11326">
    <property type="entry name" value="AmyAc_Glg_debranch"/>
    <property type="match status" value="1"/>
</dbReference>
<dbReference type="Gene3D" id="2.60.40.10">
    <property type="entry name" value="Immunoglobulins"/>
    <property type="match status" value="1"/>
</dbReference>
<dbReference type="Gene3D" id="3.20.20.80">
    <property type="entry name" value="Glycosidases"/>
    <property type="match status" value="1"/>
</dbReference>
<dbReference type="RefSeq" id="WP_129245282.1">
    <property type="nucleotide sequence ID" value="NZ_UFQC01000040.1"/>
</dbReference>
<dbReference type="EMBL" id="UFQC01000040">
    <property type="protein sequence ID" value="SSW72659.1"/>
    <property type="molecule type" value="Genomic_DNA"/>
</dbReference>
<dbReference type="PANTHER" id="PTHR43002">
    <property type="entry name" value="GLYCOGEN DEBRANCHING ENZYME"/>
    <property type="match status" value="1"/>
</dbReference>
<keyword evidence="2 6" id="KW-0378">Hydrolase</keyword>
<dbReference type="InterPro" id="IPR044505">
    <property type="entry name" value="GlgX_Isoamylase_N_E_set"/>
</dbReference>
<accession>A0A446CXU2</accession>
<dbReference type="InterPro" id="IPR013783">
    <property type="entry name" value="Ig-like_fold"/>
</dbReference>
<evidence type="ECO:0000256" key="1">
    <source>
        <dbReference type="ARBA" id="ARBA00008061"/>
    </source>
</evidence>
<dbReference type="InterPro" id="IPR004193">
    <property type="entry name" value="Glyco_hydro_13_N"/>
</dbReference>
<dbReference type="SUPFAM" id="SSF51445">
    <property type="entry name" value="(Trans)glycosidases"/>
    <property type="match status" value="1"/>
</dbReference>
<organism evidence="6 7">
    <name type="scientific">Achromobacter veterisilvae</name>
    <dbReference type="NCBI Taxonomy" id="2069367"/>
    <lineage>
        <taxon>Bacteria</taxon>
        <taxon>Pseudomonadati</taxon>
        <taxon>Pseudomonadota</taxon>
        <taxon>Betaproteobacteria</taxon>
        <taxon>Burkholderiales</taxon>
        <taxon>Alcaligenaceae</taxon>
        <taxon>Achromobacter</taxon>
    </lineage>
</organism>
<dbReference type="InterPro" id="IPR011837">
    <property type="entry name" value="Glycogen_debranch_GlgX"/>
</dbReference>
<dbReference type="GO" id="GO:0005980">
    <property type="term" value="P:glycogen catabolic process"/>
    <property type="evidence" value="ECO:0007669"/>
    <property type="project" value="InterPro"/>
</dbReference>
<dbReference type="InterPro" id="IPR013780">
    <property type="entry name" value="Glyco_hydro_b"/>
</dbReference>
<gene>
    <name evidence="6" type="primary">glgX</name>
    <name evidence="6" type="ORF">AVE30378_05258</name>
</gene>
<proteinExistence type="inferred from homology"/>
<dbReference type="SUPFAM" id="SSF81296">
    <property type="entry name" value="E set domains"/>
    <property type="match status" value="1"/>
</dbReference>
<comment type="similarity">
    <text evidence="1">Belongs to the glycosyl hydrolase 13 family.</text>
</comment>
<evidence type="ECO:0000259" key="5">
    <source>
        <dbReference type="SMART" id="SM00642"/>
    </source>
</evidence>
<keyword evidence="3 6" id="KW-0326">Glycosidase</keyword>
<dbReference type="Pfam" id="PF02922">
    <property type="entry name" value="CBM_48"/>
    <property type="match status" value="1"/>
</dbReference>
<feature type="domain" description="Glycosyl hydrolase family 13 catalytic" evidence="5">
    <location>
        <begin position="151"/>
        <end position="577"/>
    </location>
</feature>
<dbReference type="EC" id="3.2.1.-" evidence="6"/>
<dbReference type="SUPFAM" id="SSF51011">
    <property type="entry name" value="Glycosyl hydrolase domain"/>
    <property type="match status" value="1"/>
</dbReference>
<dbReference type="GO" id="GO:0004135">
    <property type="term" value="F:amylo-alpha-1,6-glucosidase activity"/>
    <property type="evidence" value="ECO:0007669"/>
    <property type="project" value="InterPro"/>
</dbReference>
<dbReference type="SMART" id="SM00642">
    <property type="entry name" value="Aamy"/>
    <property type="match status" value="1"/>
</dbReference>
<dbReference type="NCBIfam" id="TIGR02100">
    <property type="entry name" value="glgX_debranch"/>
    <property type="match status" value="1"/>
</dbReference>
<evidence type="ECO:0000256" key="3">
    <source>
        <dbReference type="ARBA" id="ARBA00023295"/>
    </source>
</evidence>
<dbReference type="AlphaFoldDB" id="A0A446CXU2"/>
<dbReference type="OrthoDB" id="3236218at2"/>
<dbReference type="Gene3D" id="2.60.40.1180">
    <property type="entry name" value="Golgi alpha-mannosidase II"/>
    <property type="match status" value="1"/>
</dbReference>
<dbReference type="InterPro" id="IPR017853">
    <property type="entry name" value="GH"/>
</dbReference>
<feature type="region of interest" description="Disordered" evidence="4">
    <location>
        <begin position="471"/>
        <end position="494"/>
    </location>
</feature>
<evidence type="ECO:0000313" key="7">
    <source>
        <dbReference type="Proteomes" id="UP000289465"/>
    </source>
</evidence>
<sequence>MDPTQLTRIHAGQPYPLGAVSDGLGVNFAVFSANATRIELCLFDARGRKELRRFDLPECTDEIWHGYLPDAHPGLVYGLRAHGPHDPRNGHRFNPHKLLLDPYAKQLTGPLHWSDALFGYRMNHARADLSIDRRDSAPAMPKAIVPEETPFNWGNSRSPATPWSDTIVYEVHLRGASMLREDLRPPLRGTCSALADPRFIEHLQRLGVTAIELLPVHAFLQDRFLTERGLRNYWGYSTLSYFAPEPAYLQQNPNELRQAIRRLHAAGIEVILDVVYNHTCEGNEMGPTLSWRGLDNASYYRLVPGEERHYINDTGCGNTVNLSHPRVLQMVTDSLRYWAASYGVDGFRFDLGVTLGREGTGYDPGSGFFDAVLQDPVLARLKLISEPWDIGPDGYQLGNHPPGFAEWNDKFRDGARRYWRGDEGMRGEMAARLCGSRDLFDRRHRRPWATVNFIASHDGFTLADVVSYDGSHNEANGEGGNDGHGENYSHNWGDEGPTQDPAILETRTLAQRALLACVFLSDGTPMLLAGDEFGNSQEGNNNAYCQDNPVSWLDWTQAQGDAGRELSRYAARLIALRRAHPSVRAARYGDANREVCPGVAAMAWFDAAGSPMDEAAWASDQERVLALRRAAPREDGSADVTLLMLNPGDEAVSFQLPGPALAWIRELDSATLAPAAPLAESAVTVAAHSVLLLAAAHVPGGAP</sequence>
<evidence type="ECO:0000256" key="2">
    <source>
        <dbReference type="ARBA" id="ARBA00022801"/>
    </source>
</evidence>
<dbReference type="InterPro" id="IPR014756">
    <property type="entry name" value="Ig_E-set"/>
</dbReference>
<evidence type="ECO:0000256" key="4">
    <source>
        <dbReference type="SAM" id="MobiDB-lite"/>
    </source>
</evidence>